<dbReference type="InterPro" id="IPR038670">
    <property type="entry name" value="HslJ-like_sf"/>
</dbReference>
<dbReference type="InterPro" id="IPR005184">
    <property type="entry name" value="DUF306_Meta_HslJ"/>
</dbReference>
<dbReference type="RefSeq" id="WP_048899296.1">
    <property type="nucleotide sequence ID" value="NZ_AP024853.1"/>
</dbReference>
<dbReference type="PROSITE" id="PS51257">
    <property type="entry name" value="PROKAR_LIPOPROTEIN"/>
    <property type="match status" value="1"/>
</dbReference>
<evidence type="ECO:0000313" key="2">
    <source>
        <dbReference type="EMBL" id="PSW22928.1"/>
    </source>
</evidence>
<dbReference type="InterPro" id="IPR053147">
    <property type="entry name" value="Hsp_HslJ-like"/>
</dbReference>
<comment type="caution">
    <text evidence="2">The sequence shown here is derived from an EMBL/GenBank/DDBJ whole genome shotgun (WGS) entry which is preliminary data.</text>
</comment>
<dbReference type="Gene3D" id="2.40.128.270">
    <property type="match status" value="1"/>
</dbReference>
<dbReference type="EMBL" id="PYLZ01000010">
    <property type="protein sequence ID" value="PSW22928.1"/>
    <property type="molecule type" value="Genomic_DNA"/>
</dbReference>
<dbReference type="AlphaFoldDB" id="A0A0J8VA34"/>
<evidence type="ECO:0000313" key="3">
    <source>
        <dbReference type="Proteomes" id="UP000240481"/>
    </source>
</evidence>
<reference evidence="2 3" key="1">
    <citation type="submission" date="2018-01" db="EMBL/GenBank/DDBJ databases">
        <title>Whole genome sequencing of Histamine producing bacteria.</title>
        <authorList>
            <person name="Butler K."/>
        </authorList>
    </citation>
    <scope>NUCLEOTIDE SEQUENCE [LARGE SCALE GENOMIC DNA]</scope>
    <source>
        <strain evidence="2 3">DSM 24669</strain>
    </source>
</reference>
<keyword evidence="3" id="KW-1185">Reference proteome</keyword>
<dbReference type="PANTHER" id="PTHR35535:SF1">
    <property type="entry name" value="HEAT SHOCK PROTEIN HSLJ"/>
    <property type="match status" value="1"/>
</dbReference>
<accession>A0A0J8VA34</accession>
<dbReference type="Proteomes" id="UP000240481">
    <property type="component" value="Unassembled WGS sequence"/>
</dbReference>
<organism evidence="2 3">
    <name type="scientific">Photobacterium swingsii</name>
    <dbReference type="NCBI Taxonomy" id="680026"/>
    <lineage>
        <taxon>Bacteria</taxon>
        <taxon>Pseudomonadati</taxon>
        <taxon>Pseudomonadota</taxon>
        <taxon>Gammaproteobacteria</taxon>
        <taxon>Vibrionales</taxon>
        <taxon>Vibrionaceae</taxon>
        <taxon>Photobacterium</taxon>
    </lineage>
</organism>
<protein>
    <submittedName>
        <fullName evidence="2">META domain-containing protein</fullName>
    </submittedName>
</protein>
<feature type="domain" description="DUF306" evidence="1">
    <location>
        <begin position="47"/>
        <end position="152"/>
    </location>
</feature>
<evidence type="ECO:0000259" key="1">
    <source>
        <dbReference type="Pfam" id="PF03724"/>
    </source>
</evidence>
<dbReference type="Pfam" id="PF03724">
    <property type="entry name" value="META"/>
    <property type="match status" value="1"/>
</dbReference>
<gene>
    <name evidence="2" type="ORF">C9I94_17235</name>
</gene>
<dbReference type="PANTHER" id="PTHR35535">
    <property type="entry name" value="HEAT SHOCK PROTEIN HSLJ"/>
    <property type="match status" value="1"/>
</dbReference>
<dbReference type="STRING" id="680026.AB733_13830"/>
<proteinExistence type="predicted"/>
<sequence>MFSRVKTLGSKARFPRLSKAILPIIIAIIGLAGCEKKAQVGFTQDDLKQSWVLTKVDGKDLQTTEPRITPNIAIDSDLKVAGFSGCNRFFGQIELTDNNLKVTAMGSTKMACIQDDQATLEALITTSLQKSNTVSLENNMLTLTSEQHILTFMPEEIPEDTPK</sequence>
<dbReference type="OrthoDB" id="5600341at2"/>
<name>A0A0J8VA34_9GAMM</name>